<feature type="domain" description="Glutamate/phenylalanine/leucine/valine/L-tryptophan dehydrogenase C-terminal" evidence="3">
    <location>
        <begin position="218"/>
        <end position="380"/>
    </location>
</feature>
<dbReference type="PANTHER" id="PTHR11606">
    <property type="entry name" value="GLUTAMATE DEHYDROGENASE"/>
    <property type="match status" value="1"/>
</dbReference>
<organism evidence="5 6">
    <name type="scientific">candidate division WOR-3 bacterium</name>
    <dbReference type="NCBI Taxonomy" id="2052148"/>
    <lineage>
        <taxon>Bacteria</taxon>
        <taxon>Bacteria division WOR-3</taxon>
    </lineage>
</organism>
<dbReference type="SUPFAM" id="SSF53223">
    <property type="entry name" value="Aminoacid dehydrogenase-like, N-terminal domain"/>
    <property type="match status" value="1"/>
</dbReference>
<dbReference type="InterPro" id="IPR006097">
    <property type="entry name" value="Glu/Leu/Phe/Val/Trp_DH_dimer"/>
</dbReference>
<protein>
    <submittedName>
        <fullName evidence="5">Uncharacterized protein</fullName>
    </submittedName>
</protein>
<evidence type="ECO:0000259" key="4">
    <source>
        <dbReference type="Pfam" id="PF02812"/>
    </source>
</evidence>
<accession>A0A350H9K5</accession>
<dbReference type="Pfam" id="PF00208">
    <property type="entry name" value="ELFV_dehydrog"/>
    <property type="match status" value="1"/>
</dbReference>
<dbReference type="GO" id="GO:0006538">
    <property type="term" value="P:L-glutamate catabolic process"/>
    <property type="evidence" value="ECO:0007669"/>
    <property type="project" value="TreeGrafter"/>
</dbReference>
<dbReference type="Gene3D" id="3.40.50.10860">
    <property type="entry name" value="Leucine Dehydrogenase, chain A, domain 1"/>
    <property type="match status" value="1"/>
</dbReference>
<keyword evidence="2" id="KW-0560">Oxidoreductase</keyword>
<dbReference type="Pfam" id="PF02812">
    <property type="entry name" value="ELFV_dehydrog_N"/>
    <property type="match status" value="1"/>
</dbReference>
<evidence type="ECO:0000256" key="1">
    <source>
        <dbReference type="ARBA" id="ARBA00006382"/>
    </source>
</evidence>
<dbReference type="PANTHER" id="PTHR11606:SF13">
    <property type="entry name" value="GLUTAMATE DEHYDROGENASE 1, MITOCHONDRIAL"/>
    <property type="match status" value="1"/>
</dbReference>
<evidence type="ECO:0000259" key="3">
    <source>
        <dbReference type="Pfam" id="PF00208"/>
    </source>
</evidence>
<feature type="domain" description="Glutamate/phenylalanine/leucine/valine/L-tryptophan dehydrogenase dimerisation" evidence="4">
    <location>
        <begin position="48"/>
        <end position="147"/>
    </location>
</feature>
<dbReference type="InterPro" id="IPR006096">
    <property type="entry name" value="Glu/Leu/Phe/Val/Trp_DH_C"/>
</dbReference>
<comment type="similarity">
    <text evidence="1">Belongs to the Glu/Leu/Phe/Val dehydrogenases family.</text>
</comment>
<dbReference type="Proteomes" id="UP000264062">
    <property type="component" value="Unassembled WGS sequence"/>
</dbReference>
<dbReference type="GO" id="GO:0004352">
    <property type="term" value="F:glutamate dehydrogenase (NAD+) activity"/>
    <property type="evidence" value="ECO:0007669"/>
    <property type="project" value="TreeGrafter"/>
</dbReference>
<dbReference type="Gene3D" id="3.40.50.720">
    <property type="entry name" value="NAD(P)-binding Rossmann-like Domain"/>
    <property type="match status" value="1"/>
</dbReference>
<dbReference type="InterPro" id="IPR036291">
    <property type="entry name" value="NAD(P)-bd_dom_sf"/>
</dbReference>
<dbReference type="EMBL" id="DMZY01000105">
    <property type="protein sequence ID" value="HAV92221.1"/>
    <property type="molecule type" value="Genomic_DNA"/>
</dbReference>
<dbReference type="AlphaFoldDB" id="A0A350H9K5"/>
<gene>
    <name evidence="5" type="ORF">DCW38_03465</name>
</gene>
<comment type="caution">
    <text evidence="5">The sequence shown here is derived from an EMBL/GenBank/DDBJ whole genome shotgun (WGS) entry which is preliminary data.</text>
</comment>
<dbReference type="SUPFAM" id="SSF51735">
    <property type="entry name" value="NAD(P)-binding Rossmann-fold domains"/>
    <property type="match status" value="1"/>
</dbReference>
<evidence type="ECO:0000313" key="5">
    <source>
        <dbReference type="EMBL" id="HAV92221.1"/>
    </source>
</evidence>
<sequence>MNASAQTVRIYTQKSVLSENTLKQIIKRISDSKTEPEIKIILANSSKRIKVSFPMKEKEFSGDMFRGCLVIHNELNDLSIGEIMFNDEIEVESAEAHSILNSMKYSLLGIPAGGAELIFAFEQGRYSKQNRVKIFKEFFLMLSDDVLTSEMNLSIIKLKNDENYPLIIKALNEIENPKKAHRLAFLIGAPNEIGGLSAGENLEEVWINNFLTKIMSREEGKKIKVLIHGINSRSISAAKHFETNGLSVIGIGEKGYALYSQKGLSCEDLELAGMRVCNEKFEADYYDFLKKSADIFVEMSCEGAIDSVIAEMLNVKAVAETVDFSIQEYAFNILEKRGITVIPSILLAVSGNILNYLEFLQKKRGEEMTKSEVEMRFESFQMQMESLLAPDISGNSLTQSLYSKAVGDYEKKYRILYGEKTKE</sequence>
<proteinExistence type="inferred from homology"/>
<reference evidence="5 6" key="1">
    <citation type="journal article" date="2018" name="Nat. Biotechnol.">
        <title>A standardized bacterial taxonomy based on genome phylogeny substantially revises the tree of life.</title>
        <authorList>
            <person name="Parks D.H."/>
            <person name="Chuvochina M."/>
            <person name="Waite D.W."/>
            <person name="Rinke C."/>
            <person name="Skarshewski A."/>
            <person name="Chaumeil P.A."/>
            <person name="Hugenholtz P."/>
        </authorList>
    </citation>
    <scope>NUCLEOTIDE SEQUENCE [LARGE SCALE GENOMIC DNA]</scope>
    <source>
        <strain evidence="5">UBA9956</strain>
    </source>
</reference>
<name>A0A350H9K5_UNCW3</name>
<evidence type="ECO:0000256" key="2">
    <source>
        <dbReference type="ARBA" id="ARBA00023002"/>
    </source>
</evidence>
<dbReference type="InterPro" id="IPR046346">
    <property type="entry name" value="Aminoacid_DH-like_N_sf"/>
</dbReference>
<evidence type="ECO:0000313" key="6">
    <source>
        <dbReference type="Proteomes" id="UP000264062"/>
    </source>
</evidence>